<protein>
    <submittedName>
        <fullName evidence="2">Uncharacterized protein</fullName>
    </submittedName>
</protein>
<reference evidence="2 3" key="1">
    <citation type="submission" date="2016-10" db="EMBL/GenBank/DDBJ databases">
        <authorList>
            <person name="de Groot N.N."/>
        </authorList>
    </citation>
    <scope>NUCLEOTIDE SEQUENCE [LARGE SCALE GENOMIC DNA]</scope>
    <source>
        <strain evidence="2 3">D31d</strain>
    </source>
</reference>
<dbReference type="EMBL" id="FNRF01000001">
    <property type="protein sequence ID" value="SDZ96578.1"/>
    <property type="molecule type" value="Genomic_DNA"/>
</dbReference>
<organism evidence="2 3">
    <name type="scientific">Xylanibacter ruminicola</name>
    <name type="common">Prevotella ruminicola</name>
    <dbReference type="NCBI Taxonomy" id="839"/>
    <lineage>
        <taxon>Bacteria</taxon>
        <taxon>Pseudomonadati</taxon>
        <taxon>Bacteroidota</taxon>
        <taxon>Bacteroidia</taxon>
        <taxon>Bacteroidales</taxon>
        <taxon>Prevotellaceae</taxon>
        <taxon>Xylanibacter</taxon>
    </lineage>
</organism>
<keyword evidence="1" id="KW-1133">Transmembrane helix</keyword>
<keyword evidence="1" id="KW-0472">Membrane</keyword>
<name>A0A1H3XDF6_XYLRU</name>
<evidence type="ECO:0000256" key="1">
    <source>
        <dbReference type="SAM" id="Phobius"/>
    </source>
</evidence>
<evidence type="ECO:0000313" key="3">
    <source>
        <dbReference type="Proteomes" id="UP000182257"/>
    </source>
</evidence>
<proteinExistence type="predicted"/>
<accession>A0A1H3XDF6</accession>
<feature type="transmembrane region" description="Helical" evidence="1">
    <location>
        <begin position="6"/>
        <end position="24"/>
    </location>
</feature>
<gene>
    <name evidence="2" type="ORF">SAMN05216462_0141</name>
</gene>
<dbReference type="Proteomes" id="UP000182257">
    <property type="component" value="Unassembled WGS sequence"/>
</dbReference>
<evidence type="ECO:0000313" key="2">
    <source>
        <dbReference type="EMBL" id="SDZ96578.1"/>
    </source>
</evidence>
<keyword evidence="1" id="KW-0812">Transmembrane</keyword>
<dbReference type="AlphaFoldDB" id="A0A1H3XDF6"/>
<sequence>METNLIILMAFALIVLAMIVRLWVLDMSHNGKL</sequence>